<feature type="domain" description="Trimeric autotransporter adhesin YadA-like stalk" evidence="2">
    <location>
        <begin position="310"/>
        <end position="333"/>
    </location>
</feature>
<evidence type="ECO:0000313" key="4">
    <source>
        <dbReference type="EMBL" id="VEB21897.1"/>
    </source>
</evidence>
<dbReference type="InterPro" id="IPR011049">
    <property type="entry name" value="Serralysin-like_metalloprot_C"/>
</dbReference>
<dbReference type="InterPro" id="IPR024973">
    <property type="entry name" value="ESPR"/>
</dbReference>
<proteinExistence type="predicted"/>
<dbReference type="KEGG" id="avt:NCTC3438_00153"/>
<evidence type="ECO:0000259" key="1">
    <source>
        <dbReference type="Pfam" id="PF05658"/>
    </source>
</evidence>
<evidence type="ECO:0000259" key="2">
    <source>
        <dbReference type="Pfam" id="PF05662"/>
    </source>
</evidence>
<dbReference type="GO" id="GO:0019867">
    <property type="term" value="C:outer membrane"/>
    <property type="evidence" value="ECO:0007669"/>
    <property type="project" value="InterPro"/>
</dbReference>
<evidence type="ECO:0000313" key="5">
    <source>
        <dbReference type="Proteomes" id="UP000268198"/>
    </source>
</evidence>
<dbReference type="EMBL" id="LR134167">
    <property type="protein sequence ID" value="VEB21897.1"/>
    <property type="molecule type" value="Genomic_DNA"/>
</dbReference>
<sequence>MNNIYKIIWSTARQAFVVVSELTRRRGKQKSQVDVVLSPQAEQADIDGLRAPPEQRLEFFKLSKVSLYILSAIGVLQLPNQAFAETDVTEKTGSVKLLEQGGKDTTIVIGDTNAGTSYGSVIIGNNVTIRRNSSGAQSPTIANDVTVLGDGATALFDGSVAIGSKSKSNVENALPYWSNARPLLQENGVMAYYSNWNFTEEELKVAGVKDDIALANQLIDTVKDDGNRTSRREKLTAKIEELAKTAESQFAGDTRDKEIALSNFKNKLSVLSSLIQQTSSTKPDGAGLLAGLASTGGVSVGDVEKGVFRQIHGVAAGRADSDAVTVAQLREVAPRYMSVKGNDDGSVQPNYLNDGATGLNSVAIGAQAAAESDLGIALGYGAQAGDNAELLRLNEIYKDPKNIELAKSDALRSLLPFGSIKDLENNANGAKGDVFSSGREVAIGGGNALGRQAISITQEDGGRALGGGAINIGTYIVQGHGALGIGGYGELYGMNSTSIGGGNFVAGQGLNVLGHGIQSNGNFNNIMGDQVQVTGGYNTVLGAQNVISVEKTAPYSDLLTILDKGYNHIIGNSVRSAGQYNAILGNSSQNQGDNNTLLGNTNKVAGDKQLLLGHENTIVGEHNSAIGSGTMTFGVDNILIGSDVRGVDNSLIRAFEGRTNLEKGIGILSGDTINNQDLGKYALRNAVALGNQTTVAVDGGVALGSNAVAAQGAMQQGYNPKDNSTIVDALVSRFVENALSTNDMLQYDSKSDPDYKANQEQTLRFLIDNFGDEDEESQAYFKELVHSYNVTQDDLKNALQRRLDQLQHGEQSTTAYQQLTEEQKAAVDDLFNGIANTRFSSFLKDPNMIAAVKEGQANRQKATWQATESAVSLGGMKDGKVITRQITNLAAGSEDTDAVNVAQLKAAQTHYVSINGTETEGYSNFANEGANYAPHSIAIGEGAKTVDLADFFAEKYLNTEKYDSLYTGRMAGPFIRQSSIKEMYQRWKNTVIAYLTDNAIGKKTADELSTMDAFQLGKYVTSLADQIDENVLIDKLKSNGAFGEGSVALGHNAKAAGMNNIAIGKNAQAVSGLAEDAIAIGTDARTFDKGIALGKHAISGGGISIGPNAQSSGPNNGLQEGIAIGIDAHAGVNSVLVGNHNLATGFNSVGLGNHLQVNYLSVAVGEGANAGRLSSSDPRLRNLESVTNTTSLGYHSKSAMPFDVAVGAHSTTDKNKVDYDVMMVP</sequence>
<dbReference type="SUPFAM" id="SSF101967">
    <property type="entry name" value="Adhesin YadA, collagen-binding domain"/>
    <property type="match status" value="3"/>
</dbReference>
<dbReference type="Gene3D" id="2.150.10.10">
    <property type="entry name" value="Serralysin-like metalloprotease, C-terminal"/>
    <property type="match status" value="5"/>
</dbReference>
<dbReference type="OrthoDB" id="5691002at2"/>
<feature type="domain" description="Trimeric autotransporter adhesin YadA-like head" evidence="1">
    <location>
        <begin position="356"/>
        <end position="382"/>
    </location>
</feature>
<accession>A0A3S4KY46</accession>
<evidence type="ECO:0000259" key="3">
    <source>
        <dbReference type="Pfam" id="PF13018"/>
    </source>
</evidence>
<dbReference type="Pfam" id="PF05658">
    <property type="entry name" value="YadA_head"/>
    <property type="match status" value="4"/>
</dbReference>
<dbReference type="InterPro" id="IPR008635">
    <property type="entry name" value="Coiled_stalk_dom"/>
</dbReference>
<dbReference type="AlphaFoldDB" id="A0A3S4KY46"/>
<name>A0A3S4KY46_AVIVO</name>
<reference evidence="4 5" key="1">
    <citation type="submission" date="2018-12" db="EMBL/GenBank/DDBJ databases">
        <authorList>
            <consortium name="Pathogen Informatics"/>
        </authorList>
    </citation>
    <scope>NUCLEOTIDE SEQUENCE [LARGE SCALE GENOMIC DNA]</scope>
    <source>
        <strain evidence="4 5">NCTC3438</strain>
    </source>
</reference>
<feature type="domain" description="Trimeric autotransporter adhesin YadA-like head" evidence="1">
    <location>
        <begin position="147"/>
        <end position="166"/>
    </location>
</feature>
<feature type="domain" description="Trimeric autotransporter adhesin YadA-like stalk" evidence="2">
    <location>
        <begin position="885"/>
        <end position="909"/>
    </location>
</feature>
<feature type="domain" description="Trimeric autotransporter adhesin YadA-like head" evidence="1">
    <location>
        <begin position="1043"/>
        <end position="1067"/>
    </location>
</feature>
<organism evidence="4 5">
    <name type="scientific">Avibacterium volantium</name>
    <name type="common">Pasteurella volantium</name>
    <dbReference type="NCBI Taxonomy" id="762"/>
    <lineage>
        <taxon>Bacteria</taxon>
        <taxon>Pseudomonadati</taxon>
        <taxon>Pseudomonadota</taxon>
        <taxon>Gammaproteobacteria</taxon>
        <taxon>Pasteurellales</taxon>
        <taxon>Pasteurellaceae</taxon>
        <taxon>Avibacterium</taxon>
    </lineage>
</organism>
<feature type="domain" description="Trimeric autotransporter adhesin YadA-like head" evidence="1">
    <location>
        <begin position="685"/>
        <end position="707"/>
    </location>
</feature>
<feature type="domain" description="ESPR" evidence="3">
    <location>
        <begin position="1"/>
        <end position="32"/>
    </location>
</feature>
<dbReference type="Pfam" id="PF13018">
    <property type="entry name" value="ESPR"/>
    <property type="match status" value="1"/>
</dbReference>
<dbReference type="InterPro" id="IPR008640">
    <property type="entry name" value="Adhesin_Head_dom"/>
</dbReference>
<dbReference type="CDD" id="cd12820">
    <property type="entry name" value="LbR_YadA-like"/>
    <property type="match status" value="1"/>
</dbReference>
<gene>
    <name evidence="4" type="ORF">NCTC3438_00153</name>
</gene>
<keyword evidence="5" id="KW-1185">Reference proteome</keyword>
<dbReference type="Pfam" id="PF05662">
    <property type="entry name" value="YadA_stalk"/>
    <property type="match status" value="2"/>
</dbReference>
<dbReference type="Proteomes" id="UP000268198">
    <property type="component" value="Chromosome"/>
</dbReference>
<dbReference type="RefSeq" id="WP_126370748.1">
    <property type="nucleotide sequence ID" value="NZ_LR134167.1"/>
</dbReference>
<protein>
    <submittedName>
        <fullName evidence="4">Uncharacterized protein with a C-terminal OMP (Outer membrane protein) domain</fullName>
    </submittedName>
</protein>